<accession>A0A1B7ML56</accession>
<keyword evidence="2" id="KW-1185">Reference proteome</keyword>
<name>A0A1B7ML56_9AGAM</name>
<dbReference type="EMBL" id="KV448786">
    <property type="protein sequence ID" value="OAX33343.1"/>
    <property type="molecule type" value="Genomic_DNA"/>
</dbReference>
<reference evidence="1 2" key="1">
    <citation type="submission" date="2016-06" db="EMBL/GenBank/DDBJ databases">
        <title>Comparative genomics of the ectomycorrhizal sister species Rhizopogon vinicolor and Rhizopogon vesiculosus (Basidiomycota: Boletales) reveals a divergence of the mating type B locus.</title>
        <authorList>
            <consortium name="DOE Joint Genome Institute"/>
            <person name="Mujic A.B."/>
            <person name="Kuo A."/>
            <person name="Tritt A."/>
            <person name="Lipzen A."/>
            <person name="Chen C."/>
            <person name="Johnson J."/>
            <person name="Sharma A."/>
            <person name="Barry K."/>
            <person name="Grigoriev I.V."/>
            <person name="Spatafora J.W."/>
        </authorList>
    </citation>
    <scope>NUCLEOTIDE SEQUENCE [LARGE SCALE GENOMIC DNA]</scope>
    <source>
        <strain evidence="1 2">AM-OR11-026</strain>
    </source>
</reference>
<dbReference type="Proteomes" id="UP000092154">
    <property type="component" value="Unassembled WGS sequence"/>
</dbReference>
<evidence type="ECO:0000313" key="2">
    <source>
        <dbReference type="Proteomes" id="UP000092154"/>
    </source>
</evidence>
<proteinExistence type="predicted"/>
<organism evidence="1 2">
    <name type="scientific">Rhizopogon vinicolor AM-OR11-026</name>
    <dbReference type="NCBI Taxonomy" id="1314800"/>
    <lineage>
        <taxon>Eukaryota</taxon>
        <taxon>Fungi</taxon>
        <taxon>Dikarya</taxon>
        <taxon>Basidiomycota</taxon>
        <taxon>Agaricomycotina</taxon>
        <taxon>Agaricomycetes</taxon>
        <taxon>Agaricomycetidae</taxon>
        <taxon>Boletales</taxon>
        <taxon>Suillineae</taxon>
        <taxon>Rhizopogonaceae</taxon>
        <taxon>Rhizopogon</taxon>
    </lineage>
</organism>
<sequence>MLMNVADLPVLCYFSFAGILSADLETGNKRVLHIGLTPNGEGWNCLASWKLRHLAKNASHQTGRGDDEEGEYGGVTTDQHLVGDTASARVFSQPHYVLARLASTHRAARIHVRRRDEVHVIWRLSPHVLLHPGSKHNLTLSLPPNKGRILLVDSGIGYPFLCTSCFSDKFVPAAAPTLIYSRVDVGIVCKVSAMPKARNGKWRT</sequence>
<dbReference type="InParanoid" id="A0A1B7ML56"/>
<protein>
    <submittedName>
        <fullName evidence="1">Uncharacterized protein</fullName>
    </submittedName>
</protein>
<gene>
    <name evidence="1" type="ORF">K503DRAFT_529801</name>
</gene>
<dbReference type="STRING" id="1314800.A0A1B7ML56"/>
<dbReference type="AlphaFoldDB" id="A0A1B7ML56"/>
<dbReference type="OrthoDB" id="10502082at2759"/>
<evidence type="ECO:0000313" key="1">
    <source>
        <dbReference type="EMBL" id="OAX33343.1"/>
    </source>
</evidence>